<proteinExistence type="inferred from homology"/>
<dbReference type="Gene3D" id="1.10.10.60">
    <property type="entry name" value="Homeodomain-like"/>
    <property type="match status" value="1"/>
</dbReference>
<comment type="caution">
    <text evidence="11">The sequence shown here is derived from an EMBL/GenBank/DDBJ whole genome shotgun (WGS) entry which is preliminary data.</text>
</comment>
<feature type="DNA-binding region" description="Homeobox" evidence="8">
    <location>
        <begin position="513"/>
        <end position="575"/>
    </location>
</feature>
<feature type="region of interest" description="Disordered" evidence="9">
    <location>
        <begin position="1"/>
        <end position="25"/>
    </location>
</feature>
<dbReference type="PANTHER" id="PTHR11850">
    <property type="entry name" value="HOMEOBOX PROTEIN TRANSCRIPTION FACTORS"/>
    <property type="match status" value="1"/>
</dbReference>
<organism evidence="11 12">
    <name type="scientific">Hibiscus sabdariffa</name>
    <name type="common">roselle</name>
    <dbReference type="NCBI Taxonomy" id="183260"/>
    <lineage>
        <taxon>Eukaryota</taxon>
        <taxon>Viridiplantae</taxon>
        <taxon>Streptophyta</taxon>
        <taxon>Embryophyta</taxon>
        <taxon>Tracheophyta</taxon>
        <taxon>Spermatophyta</taxon>
        <taxon>Magnoliopsida</taxon>
        <taxon>eudicotyledons</taxon>
        <taxon>Gunneridae</taxon>
        <taxon>Pentapetalae</taxon>
        <taxon>rosids</taxon>
        <taxon>malvids</taxon>
        <taxon>Malvales</taxon>
        <taxon>Malvaceae</taxon>
        <taxon>Malvoideae</taxon>
        <taxon>Hibiscus</taxon>
    </lineage>
</organism>
<evidence type="ECO:0000256" key="6">
    <source>
        <dbReference type="ARBA" id="ARBA00023163"/>
    </source>
</evidence>
<feature type="domain" description="Homeobox" evidence="10">
    <location>
        <begin position="511"/>
        <end position="574"/>
    </location>
</feature>
<dbReference type="CDD" id="cd00086">
    <property type="entry name" value="homeodomain"/>
    <property type="match status" value="1"/>
</dbReference>
<evidence type="ECO:0000256" key="4">
    <source>
        <dbReference type="ARBA" id="ARBA00023125"/>
    </source>
</evidence>
<dbReference type="Proteomes" id="UP001472677">
    <property type="component" value="Unassembled WGS sequence"/>
</dbReference>
<evidence type="ECO:0000256" key="8">
    <source>
        <dbReference type="PROSITE-ProRule" id="PRU00108"/>
    </source>
</evidence>
<dbReference type="InterPro" id="IPR008422">
    <property type="entry name" value="KN_HD"/>
</dbReference>
<dbReference type="PROSITE" id="PS50071">
    <property type="entry name" value="HOMEOBOX_2"/>
    <property type="match status" value="1"/>
</dbReference>
<evidence type="ECO:0000256" key="3">
    <source>
        <dbReference type="ARBA" id="ARBA00023015"/>
    </source>
</evidence>
<reference evidence="11 12" key="1">
    <citation type="journal article" date="2024" name="G3 (Bethesda)">
        <title>Genome assembly of Hibiscus sabdariffa L. provides insights into metabolisms of medicinal natural products.</title>
        <authorList>
            <person name="Kim T."/>
        </authorList>
    </citation>
    <scope>NUCLEOTIDE SEQUENCE [LARGE SCALE GENOMIC DNA]</scope>
    <source>
        <strain evidence="11">TK-2024</strain>
        <tissue evidence="11">Old leaves</tissue>
    </source>
</reference>
<evidence type="ECO:0000313" key="11">
    <source>
        <dbReference type="EMBL" id="KAK8601464.1"/>
    </source>
</evidence>
<sequence>MSLVMDTSKFKPESHVPQQSQRDKMRVHHLEDVPNSLEQGSSVHSGLNPDLVQVRNDRNAANLLYDPTVVSSGIIRVLPPLLHLELPPENTSSKVSGDPQICGNLTVGYACELAGRGNNQNPMFLGEVLSNNARESNKCAAVQYPGSETFIQDSKRHCGELQFVSSLYDVVTAASAGTQGPEMVSVAHQASALHFDNTRAWTNRPLLEHCPKWGDATNNTQGLSLTLSSNPSSKICGAAQFTEDQCGSHAFNSKPGEIKEPHQDSKALKPTHFYSMQKPSIISKSSGNSTYVHPLGPFTGYAIILNNSRFLKPAQELLDQYCHRTNSNLGKVCETSEGVSDGVSDSASVDVANAVNMEDGSIKSDAGASVSGLFSCIETSTADVGVGSSSGSPDLQQKKAKLLYLQEEVCRRYKLYYQQMQMVVSSFESVAGLSAATPYISLALKTVEKNFQCLRNTISDRARHLSRALGEDLLSLTTGSSTKKGDINISRLKYGVQKSGGVNLGFLEPQQQGWRPQRGLPEPAVAILRAWLFEHFLHPYPTDTDKHMLATQTGLSRNQVSNWFINARVRVWKPMVEEIHMLESKELAESNQKSSKSDTKSSSIIRPNEDLSNNSSCINAMSDKQLACSDMAVVGITGDAHDVEHWCHDKRSSIDCRIPTSTDGPLMCFAPYEQSRVVMGGLGAVSLTLGLRHGVESAQVLQQHQQQYQPHEDQFRWQFGGQMIHDFVG</sequence>
<protein>
    <recommendedName>
        <fullName evidence="10">Homeobox domain-containing protein</fullName>
    </recommendedName>
</protein>
<comment type="subcellular location">
    <subcellularLocation>
        <location evidence="1 8">Nucleus</location>
    </subcellularLocation>
</comment>
<evidence type="ECO:0000256" key="5">
    <source>
        <dbReference type="ARBA" id="ARBA00023155"/>
    </source>
</evidence>
<dbReference type="Pfam" id="PF07526">
    <property type="entry name" value="POX"/>
    <property type="match status" value="1"/>
</dbReference>
<dbReference type="SMART" id="SM00389">
    <property type="entry name" value="HOX"/>
    <property type="match status" value="1"/>
</dbReference>
<keyword evidence="5 8" id="KW-0371">Homeobox</keyword>
<keyword evidence="4 8" id="KW-0238">DNA-binding</keyword>
<accession>A0ABR2GEZ7</accession>
<feature type="region of interest" description="Disordered" evidence="9">
    <location>
        <begin position="586"/>
        <end position="608"/>
    </location>
</feature>
<evidence type="ECO:0000313" key="12">
    <source>
        <dbReference type="Proteomes" id="UP001472677"/>
    </source>
</evidence>
<evidence type="ECO:0000256" key="2">
    <source>
        <dbReference type="ARBA" id="ARBA00006454"/>
    </source>
</evidence>
<evidence type="ECO:0000256" key="7">
    <source>
        <dbReference type="ARBA" id="ARBA00023242"/>
    </source>
</evidence>
<keyword evidence="7 8" id="KW-0539">Nucleus</keyword>
<gene>
    <name evidence="11" type="ORF">V6N12_051297</name>
</gene>
<keyword evidence="12" id="KW-1185">Reference proteome</keyword>
<dbReference type="InterPro" id="IPR001356">
    <property type="entry name" value="HD"/>
</dbReference>
<dbReference type="InterPro" id="IPR050224">
    <property type="entry name" value="TALE_homeobox"/>
</dbReference>
<dbReference type="InterPro" id="IPR006563">
    <property type="entry name" value="POX_dom"/>
</dbReference>
<dbReference type="InterPro" id="IPR009057">
    <property type="entry name" value="Homeodomain-like_sf"/>
</dbReference>
<keyword evidence="3" id="KW-0805">Transcription regulation</keyword>
<evidence type="ECO:0000256" key="9">
    <source>
        <dbReference type="SAM" id="MobiDB-lite"/>
    </source>
</evidence>
<keyword evidence="6" id="KW-0804">Transcription</keyword>
<dbReference type="EMBL" id="JBBPBM010000001">
    <property type="protein sequence ID" value="KAK8601464.1"/>
    <property type="molecule type" value="Genomic_DNA"/>
</dbReference>
<dbReference type="SUPFAM" id="SSF46689">
    <property type="entry name" value="Homeodomain-like"/>
    <property type="match status" value="1"/>
</dbReference>
<evidence type="ECO:0000259" key="10">
    <source>
        <dbReference type="PROSITE" id="PS50071"/>
    </source>
</evidence>
<comment type="similarity">
    <text evidence="2">Belongs to the TALE/BELL homeobox family.</text>
</comment>
<name>A0ABR2GEZ7_9ROSI</name>
<dbReference type="Pfam" id="PF05920">
    <property type="entry name" value="Homeobox_KN"/>
    <property type="match status" value="1"/>
</dbReference>
<dbReference type="SMART" id="SM00574">
    <property type="entry name" value="POX"/>
    <property type="match status" value="1"/>
</dbReference>
<evidence type="ECO:0000256" key="1">
    <source>
        <dbReference type="ARBA" id="ARBA00004123"/>
    </source>
</evidence>